<dbReference type="PANTHER" id="PTHR11061">
    <property type="entry name" value="RNA M5U METHYLTRANSFERASE"/>
    <property type="match status" value="1"/>
</dbReference>
<gene>
    <name evidence="6" type="primary">rlmD</name>
    <name evidence="6" type="ORF">WMO37_13275</name>
</gene>
<dbReference type="Gene3D" id="2.40.50.1070">
    <property type="match status" value="1"/>
</dbReference>
<proteinExistence type="inferred from homology"/>
<sequence length="390" mass="43695">MSGKYNESNQSISCSVCKQCGGCQYVDIPYEKELKKKSAYLKQLFEGICTVGEVHGMYRPAFYRNKVHAVVGLDKQKGIVTGTYAEGTHRLVPVDVCMIEDQKADSIIATLRELFASFKYVPYNEDTHRGFMRHILIRRGFSTKEMMVVLVTADNKFPSKNNFLKALLEKHPDITTVVQNINDYSTSMVLGKANKVLYGKGYIEDVLCGCRFRISPESFYQINPSQTEKLYKTAIRLGGITKNDVVIDAYCGIGTIGIALSSHAKKVIGVELNPQAVKDAQTNADLNHIKNIQFVNEDAGDFLVRYAEGGRADVVIMDPPRSGSTPEFLQSLLQIKPKRIVYISCNPETQVRDVRVLQKGGYKVEACEGYDMFPHTFHVETVCLLSRKAQ</sequence>
<evidence type="ECO:0000256" key="1">
    <source>
        <dbReference type="ARBA" id="ARBA00022603"/>
    </source>
</evidence>
<keyword evidence="1 4" id="KW-0489">Methyltransferase</keyword>
<feature type="binding site" evidence="4">
    <location>
        <position position="318"/>
    </location>
    <ligand>
        <name>S-adenosyl-L-methionine</name>
        <dbReference type="ChEBI" id="CHEBI:59789"/>
    </ligand>
</feature>
<feature type="binding site" evidence="4">
    <location>
        <position position="221"/>
    </location>
    <ligand>
        <name>S-adenosyl-L-methionine</name>
        <dbReference type="ChEBI" id="CHEBI:59789"/>
    </ligand>
</feature>
<dbReference type="SUPFAM" id="SSF53335">
    <property type="entry name" value="S-adenosyl-L-methionine-dependent methyltransferases"/>
    <property type="match status" value="1"/>
</dbReference>
<dbReference type="CDD" id="cd02440">
    <property type="entry name" value="AdoMet_MTases"/>
    <property type="match status" value="1"/>
</dbReference>
<accession>A0ABV1H8B4</accession>
<evidence type="ECO:0000256" key="5">
    <source>
        <dbReference type="PROSITE-ProRule" id="PRU10015"/>
    </source>
</evidence>
<feature type="active site" evidence="5">
    <location>
        <position position="345"/>
    </location>
</feature>
<feature type="binding site" evidence="4">
    <location>
        <position position="271"/>
    </location>
    <ligand>
        <name>S-adenosyl-L-methionine</name>
        <dbReference type="ChEBI" id="CHEBI:59789"/>
    </ligand>
</feature>
<organism evidence="6 7">
    <name type="scientific">Lachnospira intestinalis</name>
    <dbReference type="NCBI Taxonomy" id="3133158"/>
    <lineage>
        <taxon>Bacteria</taxon>
        <taxon>Bacillati</taxon>
        <taxon>Bacillota</taxon>
        <taxon>Clostridia</taxon>
        <taxon>Lachnospirales</taxon>
        <taxon>Lachnospiraceae</taxon>
        <taxon>Lachnospira</taxon>
    </lineage>
</organism>
<dbReference type="Gene3D" id="3.40.50.150">
    <property type="entry name" value="Vaccinia Virus protein VP39"/>
    <property type="match status" value="1"/>
</dbReference>
<keyword evidence="2 4" id="KW-0808">Transferase</keyword>
<keyword evidence="3 4" id="KW-0949">S-adenosyl-L-methionine</keyword>
<name>A0ABV1H8B4_9FIRM</name>
<dbReference type="InterPro" id="IPR010280">
    <property type="entry name" value="U5_MeTrfase_fam"/>
</dbReference>
<dbReference type="GO" id="GO:0008168">
    <property type="term" value="F:methyltransferase activity"/>
    <property type="evidence" value="ECO:0007669"/>
    <property type="project" value="UniProtKB-KW"/>
</dbReference>
<dbReference type="Pfam" id="PF05958">
    <property type="entry name" value="tRNA_U5-meth_tr"/>
    <property type="match status" value="1"/>
</dbReference>
<dbReference type="PROSITE" id="PS51687">
    <property type="entry name" value="SAM_MT_RNA_M5U"/>
    <property type="match status" value="1"/>
</dbReference>
<evidence type="ECO:0000256" key="2">
    <source>
        <dbReference type="ARBA" id="ARBA00022679"/>
    </source>
</evidence>
<dbReference type="EMBL" id="JBBMFS010000015">
    <property type="protein sequence ID" value="MEQ2555963.1"/>
    <property type="molecule type" value="Genomic_DNA"/>
</dbReference>
<protein>
    <submittedName>
        <fullName evidence="6">23S rRNA (Uracil(1939)-C(5))-methyltransferase RlmD</fullName>
        <ecNumber evidence="6">2.1.1.190</ecNumber>
    </submittedName>
</protein>
<keyword evidence="7" id="KW-1185">Reference proteome</keyword>
<dbReference type="Proteomes" id="UP001546774">
    <property type="component" value="Unassembled WGS sequence"/>
</dbReference>
<dbReference type="InterPro" id="IPR030390">
    <property type="entry name" value="MeTrfase_TrmA_AS"/>
</dbReference>
<evidence type="ECO:0000313" key="7">
    <source>
        <dbReference type="Proteomes" id="UP001546774"/>
    </source>
</evidence>
<evidence type="ECO:0000313" key="6">
    <source>
        <dbReference type="EMBL" id="MEQ2555963.1"/>
    </source>
</evidence>
<dbReference type="NCBIfam" id="TIGR00479">
    <property type="entry name" value="rumA"/>
    <property type="match status" value="1"/>
</dbReference>
<feature type="binding site" evidence="4">
    <location>
        <position position="250"/>
    </location>
    <ligand>
        <name>S-adenosyl-L-methionine</name>
        <dbReference type="ChEBI" id="CHEBI:59789"/>
    </ligand>
</feature>
<dbReference type="PROSITE" id="PS01230">
    <property type="entry name" value="TRMA_1"/>
    <property type="match status" value="1"/>
</dbReference>
<reference evidence="6" key="1">
    <citation type="submission" date="2024-03" db="EMBL/GenBank/DDBJ databases">
        <title>Human intestinal bacterial collection.</title>
        <authorList>
            <person name="Pauvert C."/>
            <person name="Hitch T.C.A."/>
            <person name="Clavel T."/>
        </authorList>
    </citation>
    <scope>NUCLEOTIDE SEQUENCE [LARGE SCALE GENOMIC DNA]</scope>
    <source>
        <strain evidence="6">CLA-AA-H89B</strain>
    </source>
</reference>
<dbReference type="PANTHER" id="PTHR11061:SF30">
    <property type="entry name" value="TRNA (URACIL(54)-C(5))-METHYLTRANSFERASE"/>
    <property type="match status" value="1"/>
</dbReference>
<comment type="similarity">
    <text evidence="4">Belongs to the class I-like SAM-binding methyltransferase superfamily. RNA M5U methyltransferase family.</text>
</comment>
<dbReference type="GO" id="GO:0032259">
    <property type="term" value="P:methylation"/>
    <property type="evidence" value="ECO:0007669"/>
    <property type="project" value="UniProtKB-KW"/>
</dbReference>
<dbReference type="EC" id="2.1.1.190" evidence="6"/>
<feature type="active site" description="Nucleophile" evidence="4">
    <location>
        <position position="345"/>
    </location>
</feature>
<evidence type="ECO:0000256" key="4">
    <source>
        <dbReference type="PROSITE-ProRule" id="PRU01024"/>
    </source>
</evidence>
<dbReference type="InterPro" id="IPR029063">
    <property type="entry name" value="SAM-dependent_MTases_sf"/>
</dbReference>
<comment type="caution">
    <text evidence="6">The sequence shown here is derived from an EMBL/GenBank/DDBJ whole genome shotgun (WGS) entry which is preliminary data.</text>
</comment>
<evidence type="ECO:0000256" key="3">
    <source>
        <dbReference type="ARBA" id="ARBA00022691"/>
    </source>
</evidence>